<dbReference type="AlphaFoldDB" id="A0A1R0H7A7"/>
<comment type="caution">
    <text evidence="2">The sequence shown here is derived from an EMBL/GenBank/DDBJ whole genome shotgun (WGS) entry which is preliminary data.</text>
</comment>
<evidence type="ECO:0000313" key="3">
    <source>
        <dbReference type="Proteomes" id="UP000187455"/>
    </source>
</evidence>
<keyword evidence="3" id="KW-1185">Reference proteome</keyword>
<feature type="region of interest" description="Disordered" evidence="1">
    <location>
        <begin position="189"/>
        <end position="209"/>
    </location>
</feature>
<dbReference type="EMBL" id="LSSL01000248">
    <property type="protein sequence ID" value="OLY85070.1"/>
    <property type="molecule type" value="Genomic_DNA"/>
</dbReference>
<protein>
    <submittedName>
        <fullName evidence="2">Uncharacterized protein</fullName>
    </submittedName>
</protein>
<sequence>MTFFKNPFKKDQASLQQHEAIKKKPSYLTSLSRVYNFKQSSKKEQDSCSPAEKAAIFHSGAHNDSHANVGTVQTQSENQKVSSENPSLSPSQSSTKTRTISCVSEADSSDYLVVQASDSLAKPESDFLSMTPVSPSDALGISGTCTEPPSPSPFKISLDFENFTPSNKTNNGPANSLENTFSNFTMPPVSASPSDTSYTTKAESTEPPLDDFTASVFATIEEAGRGPPRPALRLKLKKLYPRAGPSISPSPLSSNNKSSTPPFNNMFNFGSNPTLTLSSSNITPKLDSNRTFISYSHN</sequence>
<feature type="compositionally biased region" description="Low complexity" evidence="1">
    <location>
        <begin position="82"/>
        <end position="94"/>
    </location>
</feature>
<accession>A0A1R0H7A7</accession>
<feature type="compositionally biased region" description="Low complexity" evidence="1">
    <location>
        <begin position="243"/>
        <end position="262"/>
    </location>
</feature>
<feature type="region of interest" description="Disordered" evidence="1">
    <location>
        <begin position="40"/>
        <end position="101"/>
    </location>
</feature>
<gene>
    <name evidence="2" type="ORF">AYI68_g751</name>
</gene>
<feature type="compositionally biased region" description="Polar residues" evidence="1">
    <location>
        <begin position="66"/>
        <end position="81"/>
    </location>
</feature>
<proteinExistence type="predicted"/>
<evidence type="ECO:0000313" key="2">
    <source>
        <dbReference type="EMBL" id="OLY85070.1"/>
    </source>
</evidence>
<reference evidence="2 3" key="1">
    <citation type="journal article" date="2016" name="Mol. Biol. Evol.">
        <title>Genome-Wide Survey of Gut Fungi (Harpellales) Reveals the First Horizontally Transferred Ubiquitin Gene from a Mosquito Host.</title>
        <authorList>
            <person name="Wang Y."/>
            <person name="White M.M."/>
            <person name="Kvist S."/>
            <person name="Moncalvo J.M."/>
        </authorList>
    </citation>
    <scope>NUCLEOTIDE SEQUENCE [LARGE SCALE GENOMIC DNA]</scope>
    <source>
        <strain evidence="2 3">ALG-7-W6</strain>
    </source>
</reference>
<dbReference type="Proteomes" id="UP000187455">
    <property type="component" value="Unassembled WGS sequence"/>
</dbReference>
<evidence type="ECO:0000256" key="1">
    <source>
        <dbReference type="SAM" id="MobiDB-lite"/>
    </source>
</evidence>
<feature type="region of interest" description="Disordered" evidence="1">
    <location>
        <begin position="243"/>
        <end position="267"/>
    </location>
</feature>
<feature type="compositionally biased region" description="Polar residues" evidence="1">
    <location>
        <begin position="189"/>
        <end position="202"/>
    </location>
</feature>
<name>A0A1R0H7A7_9FUNG</name>
<organism evidence="2 3">
    <name type="scientific">Smittium mucronatum</name>
    <dbReference type="NCBI Taxonomy" id="133383"/>
    <lineage>
        <taxon>Eukaryota</taxon>
        <taxon>Fungi</taxon>
        <taxon>Fungi incertae sedis</taxon>
        <taxon>Zoopagomycota</taxon>
        <taxon>Kickxellomycotina</taxon>
        <taxon>Harpellomycetes</taxon>
        <taxon>Harpellales</taxon>
        <taxon>Legeriomycetaceae</taxon>
        <taxon>Smittium</taxon>
    </lineage>
</organism>